<protein>
    <submittedName>
        <fullName evidence="1">Uncharacterized protein</fullName>
    </submittedName>
</protein>
<dbReference type="AlphaFoldDB" id="A0A4Q9GKK6"/>
<dbReference type="Proteomes" id="UP000291613">
    <property type="component" value="Unassembled WGS sequence"/>
</dbReference>
<evidence type="ECO:0000313" key="1">
    <source>
        <dbReference type="EMBL" id="TBN52607.1"/>
    </source>
</evidence>
<evidence type="ECO:0000313" key="2">
    <source>
        <dbReference type="Proteomes" id="UP000291613"/>
    </source>
</evidence>
<sequence length="227" mass="24674">MSAALLATLGAAALAAGGFGLRREAKAERNRRLHALDDCLDLVERPSLAVHASGYAILRGRFRGYDVALRPIPEQLVFRRLPQLWLLATLRAPNRGPETLDILRRPMGGEFFSIGESLPSSFPPPAPWPQDTAVRGSRDAGALIESLSAPLGPILSDDRVKTLTVTPEGVRAAHGVRQGDRGAYLLFRDSRFGDLRIPRGDAQAALELAFDLARLTSHGDRDERRAA</sequence>
<reference evidence="1 2" key="1">
    <citation type="submission" date="2019-02" db="EMBL/GenBank/DDBJ databases">
        <title>Hansschlegelia quercus sp. nov., a novel methylotrophic bacterium from buds of oak (Quercus robur L.).</title>
        <authorList>
            <person name="Agafonova N.V."/>
            <person name="Kaparullina E.N."/>
            <person name="Grouzdev D.S."/>
            <person name="Doronina N.V."/>
        </authorList>
    </citation>
    <scope>NUCLEOTIDE SEQUENCE [LARGE SCALE GENOMIC DNA]</scope>
    <source>
        <strain evidence="1 2">Dub</strain>
    </source>
</reference>
<dbReference type="RefSeq" id="WP_131003839.1">
    <property type="nucleotide sequence ID" value="NZ_JBHSZR010000013.1"/>
</dbReference>
<name>A0A4Q9GKK6_9HYPH</name>
<comment type="caution">
    <text evidence="1">The sequence shown here is derived from an EMBL/GenBank/DDBJ whole genome shotgun (WGS) entry which is preliminary data.</text>
</comment>
<organism evidence="1 2">
    <name type="scientific">Hansschlegelia quercus</name>
    <dbReference type="NCBI Taxonomy" id="2528245"/>
    <lineage>
        <taxon>Bacteria</taxon>
        <taxon>Pseudomonadati</taxon>
        <taxon>Pseudomonadota</taxon>
        <taxon>Alphaproteobacteria</taxon>
        <taxon>Hyphomicrobiales</taxon>
        <taxon>Methylopilaceae</taxon>
        <taxon>Hansschlegelia</taxon>
    </lineage>
</organism>
<dbReference type="EMBL" id="SIUB01000005">
    <property type="protein sequence ID" value="TBN52607.1"/>
    <property type="molecule type" value="Genomic_DNA"/>
</dbReference>
<keyword evidence="2" id="KW-1185">Reference proteome</keyword>
<gene>
    <name evidence="1" type="ORF">EYR15_12345</name>
</gene>
<proteinExistence type="predicted"/>
<dbReference type="OrthoDB" id="7990319at2"/>
<accession>A0A4Q9GKK6</accession>